<gene>
    <name evidence="3" type="ORF">AAHA92_01442</name>
</gene>
<dbReference type="PANTHER" id="PTHR34366">
    <property type="entry name" value="OS07G0289901 PROTEIN-RELATED"/>
    <property type="match status" value="1"/>
</dbReference>
<dbReference type="PANTHER" id="PTHR34366:SF7">
    <property type="entry name" value="TRANSMEMBRANE PROTEIN"/>
    <property type="match status" value="1"/>
</dbReference>
<dbReference type="Proteomes" id="UP001567538">
    <property type="component" value="Unassembled WGS sequence"/>
</dbReference>
<sequence>MASDRQRQLHGGALLFIAFFLAHATAIENKLYPAANQNLNPTQAWRSSEYCLQNVSTACKTGFGTKNYSLTYKGWLNVTAEEGPRFCEAGGCADHTRSVLLCLKHVKRDYWFANAATVQDLSDTIDDGCKNGSTGFTGISKYGSHIKVKS</sequence>
<dbReference type="InterPro" id="IPR056633">
    <property type="entry name" value="DUF7731"/>
</dbReference>
<protein>
    <recommendedName>
        <fullName evidence="2">DUF7731 domain-containing protein</fullName>
    </recommendedName>
</protein>
<dbReference type="Pfam" id="PF24865">
    <property type="entry name" value="DUF7731"/>
    <property type="match status" value="1"/>
</dbReference>
<evidence type="ECO:0000313" key="4">
    <source>
        <dbReference type="Proteomes" id="UP001567538"/>
    </source>
</evidence>
<dbReference type="EMBL" id="JBEAFC010000002">
    <property type="protein sequence ID" value="KAL1565754.1"/>
    <property type="molecule type" value="Genomic_DNA"/>
</dbReference>
<keyword evidence="1" id="KW-0732">Signal</keyword>
<feature type="chain" id="PRO_5044795594" description="DUF7731 domain-containing protein" evidence="1">
    <location>
        <begin position="25"/>
        <end position="150"/>
    </location>
</feature>
<name>A0ABD1ID20_SALDI</name>
<feature type="signal peptide" evidence="1">
    <location>
        <begin position="1"/>
        <end position="24"/>
    </location>
</feature>
<proteinExistence type="predicted"/>
<comment type="caution">
    <text evidence="3">The sequence shown here is derived from an EMBL/GenBank/DDBJ whole genome shotgun (WGS) entry which is preliminary data.</text>
</comment>
<evidence type="ECO:0000313" key="3">
    <source>
        <dbReference type="EMBL" id="KAL1565754.1"/>
    </source>
</evidence>
<dbReference type="AlphaFoldDB" id="A0ABD1ID20"/>
<organism evidence="3 4">
    <name type="scientific">Salvia divinorum</name>
    <name type="common">Maria pastora</name>
    <name type="synonym">Diviner's sage</name>
    <dbReference type="NCBI Taxonomy" id="28513"/>
    <lineage>
        <taxon>Eukaryota</taxon>
        <taxon>Viridiplantae</taxon>
        <taxon>Streptophyta</taxon>
        <taxon>Embryophyta</taxon>
        <taxon>Tracheophyta</taxon>
        <taxon>Spermatophyta</taxon>
        <taxon>Magnoliopsida</taxon>
        <taxon>eudicotyledons</taxon>
        <taxon>Gunneridae</taxon>
        <taxon>Pentapetalae</taxon>
        <taxon>asterids</taxon>
        <taxon>lamiids</taxon>
        <taxon>Lamiales</taxon>
        <taxon>Lamiaceae</taxon>
        <taxon>Nepetoideae</taxon>
        <taxon>Mentheae</taxon>
        <taxon>Salviinae</taxon>
        <taxon>Salvia</taxon>
        <taxon>Salvia subgen. Calosphace</taxon>
    </lineage>
</organism>
<keyword evidence="4" id="KW-1185">Reference proteome</keyword>
<evidence type="ECO:0000259" key="2">
    <source>
        <dbReference type="Pfam" id="PF24865"/>
    </source>
</evidence>
<accession>A0ABD1ID20</accession>
<feature type="domain" description="DUF7731" evidence="2">
    <location>
        <begin position="41"/>
        <end position="133"/>
    </location>
</feature>
<reference evidence="3 4" key="1">
    <citation type="submission" date="2024-06" db="EMBL/GenBank/DDBJ databases">
        <title>A chromosome level genome sequence of Diviner's sage (Salvia divinorum).</title>
        <authorList>
            <person name="Ford S.A."/>
            <person name="Ro D.-K."/>
            <person name="Ness R.W."/>
            <person name="Phillips M.A."/>
        </authorList>
    </citation>
    <scope>NUCLEOTIDE SEQUENCE [LARGE SCALE GENOMIC DNA]</scope>
    <source>
        <strain evidence="3">SAF-2024a</strain>
        <tissue evidence="3">Leaf</tissue>
    </source>
</reference>
<evidence type="ECO:0000256" key="1">
    <source>
        <dbReference type="SAM" id="SignalP"/>
    </source>
</evidence>